<keyword evidence="3" id="KW-1185">Reference proteome</keyword>
<dbReference type="OrthoDB" id="3357408at2759"/>
<dbReference type="Proteomes" id="UP000054549">
    <property type="component" value="Unassembled WGS sequence"/>
</dbReference>
<feature type="transmembrane region" description="Helical" evidence="1">
    <location>
        <begin position="46"/>
        <end position="65"/>
    </location>
</feature>
<keyword evidence="1" id="KW-1133">Transmembrane helix</keyword>
<reference evidence="2 3" key="1">
    <citation type="submission" date="2014-04" db="EMBL/GenBank/DDBJ databases">
        <title>Evolutionary Origins and Diversification of the Mycorrhizal Mutualists.</title>
        <authorList>
            <consortium name="DOE Joint Genome Institute"/>
            <consortium name="Mycorrhizal Genomics Consortium"/>
            <person name="Kohler A."/>
            <person name="Kuo A."/>
            <person name="Nagy L.G."/>
            <person name="Floudas D."/>
            <person name="Copeland A."/>
            <person name="Barry K.W."/>
            <person name="Cichocki N."/>
            <person name="Veneault-Fourrey C."/>
            <person name="LaButti K."/>
            <person name="Lindquist E.A."/>
            <person name="Lipzen A."/>
            <person name="Lundell T."/>
            <person name="Morin E."/>
            <person name="Murat C."/>
            <person name="Riley R."/>
            <person name="Ohm R."/>
            <person name="Sun H."/>
            <person name="Tunlid A."/>
            <person name="Henrissat B."/>
            <person name="Grigoriev I.V."/>
            <person name="Hibbett D.S."/>
            <person name="Martin F."/>
        </authorList>
    </citation>
    <scope>NUCLEOTIDE SEQUENCE [LARGE SCALE GENOMIC DNA]</scope>
    <source>
        <strain evidence="2 3">Koide BX008</strain>
    </source>
</reference>
<sequence length="66" mass="7804">MLTDNQIDLVSDFTQALLYGIYLATLIQCFRWLIFTDEGWEPREKINFLMVFATIFIFFMSTINLA</sequence>
<keyword evidence="1" id="KW-0472">Membrane</keyword>
<keyword evidence="1" id="KW-0812">Transmembrane</keyword>
<evidence type="ECO:0000313" key="2">
    <source>
        <dbReference type="EMBL" id="KIL53974.1"/>
    </source>
</evidence>
<evidence type="ECO:0000313" key="3">
    <source>
        <dbReference type="Proteomes" id="UP000054549"/>
    </source>
</evidence>
<dbReference type="HOGENOM" id="CLU_193931_0_0_1"/>
<name>A0A0C2SJ80_AMAMK</name>
<dbReference type="AlphaFoldDB" id="A0A0C2SJ80"/>
<feature type="non-terminal residue" evidence="2">
    <location>
        <position position="66"/>
    </location>
</feature>
<proteinExistence type="predicted"/>
<feature type="transmembrane region" description="Helical" evidence="1">
    <location>
        <begin position="16"/>
        <end position="34"/>
    </location>
</feature>
<dbReference type="EMBL" id="KN819066">
    <property type="protein sequence ID" value="KIL53974.1"/>
    <property type="molecule type" value="Genomic_DNA"/>
</dbReference>
<dbReference type="InParanoid" id="A0A0C2SJ80"/>
<accession>A0A0C2SJ80</accession>
<evidence type="ECO:0000256" key="1">
    <source>
        <dbReference type="SAM" id="Phobius"/>
    </source>
</evidence>
<organism evidence="2 3">
    <name type="scientific">Amanita muscaria (strain Koide BX008)</name>
    <dbReference type="NCBI Taxonomy" id="946122"/>
    <lineage>
        <taxon>Eukaryota</taxon>
        <taxon>Fungi</taxon>
        <taxon>Dikarya</taxon>
        <taxon>Basidiomycota</taxon>
        <taxon>Agaricomycotina</taxon>
        <taxon>Agaricomycetes</taxon>
        <taxon>Agaricomycetidae</taxon>
        <taxon>Agaricales</taxon>
        <taxon>Pluteineae</taxon>
        <taxon>Amanitaceae</taxon>
        <taxon>Amanita</taxon>
    </lineage>
</organism>
<protein>
    <submittedName>
        <fullName evidence="2">Uncharacterized protein</fullName>
    </submittedName>
</protein>
<gene>
    <name evidence="2" type="ORF">M378DRAFT_29420</name>
</gene>